<evidence type="ECO:0000313" key="3">
    <source>
        <dbReference type="Proteomes" id="UP000321960"/>
    </source>
</evidence>
<dbReference type="AlphaFoldDB" id="A0A512J6M0"/>
<dbReference type="RefSeq" id="WP_147027168.1">
    <property type="nucleotide sequence ID" value="NZ_BJZU01000073.1"/>
</dbReference>
<reference evidence="2" key="1">
    <citation type="journal article" date="2014" name="Int. J. Syst. Evol. Microbiol.">
        <title>Complete genome of a new Firmicutes species belonging to the dominant human colonic microbiota ('Ruminococcus bicirculans') reveals two chromosomes and a selective capacity to utilize plant glucans.</title>
        <authorList>
            <consortium name="NISC Comparative Sequencing Program"/>
            <person name="Wegmann U."/>
            <person name="Louis P."/>
            <person name="Goesmann A."/>
            <person name="Henrissat B."/>
            <person name="Duncan S.H."/>
            <person name="Flint H.J."/>
        </authorList>
    </citation>
    <scope>NUCLEOTIDE SEQUENCE</scope>
    <source>
        <strain evidence="2">NBRC 107715</strain>
    </source>
</reference>
<name>A0A512J6M0_9HYPH</name>
<dbReference type="Proteomes" id="UP001156856">
    <property type="component" value="Unassembled WGS sequence"/>
</dbReference>
<gene>
    <name evidence="2" type="ORF">GCM10007888_37810</name>
    <name evidence="1" type="ORF">MOX02_36590</name>
</gene>
<sequence>MSDDDKELVMVMIAGIALDRALAHQFSEAAAALETEGKAASASTLRERARFHRVKALELQGRLAGLDEECGRSLPGLFSAGCAM</sequence>
<reference evidence="1 3" key="3">
    <citation type="submission" date="2019-07" db="EMBL/GenBank/DDBJ databases">
        <title>Whole genome shotgun sequence of Methylobacterium oxalidis NBRC 107715.</title>
        <authorList>
            <person name="Hosoyama A."/>
            <person name="Uohara A."/>
            <person name="Ohji S."/>
            <person name="Ichikawa N."/>
        </authorList>
    </citation>
    <scope>NUCLEOTIDE SEQUENCE [LARGE SCALE GENOMIC DNA]</scope>
    <source>
        <strain evidence="1 3">NBRC 107715</strain>
    </source>
</reference>
<dbReference type="EMBL" id="BSPK01000072">
    <property type="protein sequence ID" value="GLS65399.1"/>
    <property type="molecule type" value="Genomic_DNA"/>
</dbReference>
<dbReference type="EMBL" id="BJZU01000073">
    <property type="protein sequence ID" value="GEP05621.1"/>
    <property type="molecule type" value="Genomic_DNA"/>
</dbReference>
<protein>
    <submittedName>
        <fullName evidence="1">Uncharacterized protein</fullName>
    </submittedName>
</protein>
<evidence type="ECO:0000313" key="4">
    <source>
        <dbReference type="Proteomes" id="UP001156856"/>
    </source>
</evidence>
<reference evidence="4" key="2">
    <citation type="journal article" date="2019" name="Int. J. Syst. Evol. Microbiol.">
        <title>The Global Catalogue of Microorganisms (GCM) 10K type strain sequencing project: providing services to taxonomists for standard genome sequencing and annotation.</title>
        <authorList>
            <consortium name="The Broad Institute Genomics Platform"/>
            <consortium name="The Broad Institute Genome Sequencing Center for Infectious Disease"/>
            <person name="Wu L."/>
            <person name="Ma J."/>
        </authorList>
    </citation>
    <scope>NUCLEOTIDE SEQUENCE [LARGE SCALE GENOMIC DNA]</scope>
    <source>
        <strain evidence="4">NBRC 107715</strain>
    </source>
</reference>
<evidence type="ECO:0000313" key="1">
    <source>
        <dbReference type="EMBL" id="GEP05621.1"/>
    </source>
</evidence>
<proteinExistence type="predicted"/>
<dbReference type="Proteomes" id="UP000321960">
    <property type="component" value="Unassembled WGS sequence"/>
</dbReference>
<accession>A0A512J6M0</accession>
<organism evidence="1 3">
    <name type="scientific">Methylobacterium oxalidis</name>
    <dbReference type="NCBI Taxonomy" id="944322"/>
    <lineage>
        <taxon>Bacteria</taxon>
        <taxon>Pseudomonadati</taxon>
        <taxon>Pseudomonadota</taxon>
        <taxon>Alphaproteobacteria</taxon>
        <taxon>Hyphomicrobiales</taxon>
        <taxon>Methylobacteriaceae</taxon>
        <taxon>Methylobacterium</taxon>
    </lineage>
</organism>
<dbReference type="OrthoDB" id="9928299at2"/>
<evidence type="ECO:0000313" key="2">
    <source>
        <dbReference type="EMBL" id="GLS65399.1"/>
    </source>
</evidence>
<comment type="caution">
    <text evidence="1">The sequence shown here is derived from an EMBL/GenBank/DDBJ whole genome shotgun (WGS) entry which is preliminary data.</text>
</comment>
<reference evidence="2" key="4">
    <citation type="submission" date="2023-01" db="EMBL/GenBank/DDBJ databases">
        <title>Draft genome sequence of Methylobacterium oxalidis strain NBRC 107715.</title>
        <authorList>
            <person name="Sun Q."/>
            <person name="Mori K."/>
        </authorList>
    </citation>
    <scope>NUCLEOTIDE SEQUENCE</scope>
    <source>
        <strain evidence="2">NBRC 107715</strain>
    </source>
</reference>
<keyword evidence="4" id="KW-1185">Reference proteome</keyword>